<dbReference type="Proteomes" id="UP000528555">
    <property type="component" value="Unassembled WGS sequence"/>
</dbReference>
<evidence type="ECO:0000313" key="3">
    <source>
        <dbReference type="EMBL" id="NVH57947.1"/>
    </source>
</evidence>
<evidence type="ECO:0000256" key="1">
    <source>
        <dbReference type="SAM" id="Phobius"/>
    </source>
</evidence>
<dbReference type="EMBL" id="JAAIUO010000002">
    <property type="protein sequence ID" value="NSK13966.1"/>
    <property type="molecule type" value="Genomic_DNA"/>
</dbReference>
<evidence type="ECO:0008006" key="6">
    <source>
        <dbReference type="Google" id="ProtNLM"/>
    </source>
</evidence>
<dbReference type="RefSeq" id="WP_173814373.1">
    <property type="nucleotide sequence ID" value="NZ_JAAITX010000002.1"/>
</dbReference>
<dbReference type="AlphaFoldDB" id="A0A850HIL8"/>
<protein>
    <recommendedName>
        <fullName evidence="6">DUF2393 domain-containing protein</fullName>
    </recommendedName>
</protein>
<reference evidence="4 5" key="1">
    <citation type="journal article" date="2020" name="Cell Host Microbe">
        <title>Functional and Genomic Variation between Human-Derived Isolates of Lachnospiraceae Reveals Inter- and Intra-Species Diversity.</title>
        <authorList>
            <person name="Sorbara M.T."/>
            <person name="Littmann E.R."/>
            <person name="Fontana E."/>
            <person name="Moody T.U."/>
            <person name="Kohout C.E."/>
            <person name="Gjonbalaj M."/>
            <person name="Eaton V."/>
            <person name="Seok R."/>
            <person name="Leiner I.M."/>
            <person name="Pamer E.G."/>
        </authorList>
    </citation>
    <scope>NUCLEOTIDE SEQUENCE [LARGE SCALE GENOMIC DNA]</scope>
    <source>
        <strain evidence="3 4">MSK.17.11</strain>
        <strain evidence="2 5">MSK.17.38</strain>
    </source>
</reference>
<feature type="transmembrane region" description="Helical" evidence="1">
    <location>
        <begin position="46"/>
        <end position="71"/>
    </location>
</feature>
<dbReference type="EMBL" id="JAAITX010000002">
    <property type="protein sequence ID" value="NVH57947.1"/>
    <property type="molecule type" value="Genomic_DNA"/>
</dbReference>
<evidence type="ECO:0000313" key="2">
    <source>
        <dbReference type="EMBL" id="NSK13966.1"/>
    </source>
</evidence>
<keyword evidence="1" id="KW-1133">Transmembrane helix</keyword>
<reference evidence="3" key="2">
    <citation type="submission" date="2020-02" db="EMBL/GenBank/DDBJ databases">
        <authorList>
            <person name="Littmann E."/>
            <person name="Sorbara M."/>
        </authorList>
    </citation>
    <scope>NUCLEOTIDE SEQUENCE</scope>
    <source>
        <strain evidence="3">MSK.17.11</strain>
        <strain evidence="2">MSK.17.38</strain>
    </source>
</reference>
<dbReference type="Proteomes" id="UP000701680">
    <property type="component" value="Unassembled WGS sequence"/>
</dbReference>
<keyword evidence="1" id="KW-0472">Membrane</keyword>
<gene>
    <name evidence="3" type="ORF">G5A66_04635</name>
    <name evidence="2" type="ORF">G5A75_03565</name>
</gene>
<comment type="caution">
    <text evidence="3">The sequence shown here is derived from an EMBL/GenBank/DDBJ whole genome shotgun (WGS) entry which is preliminary data.</text>
</comment>
<proteinExistence type="predicted"/>
<keyword evidence="4" id="KW-1185">Reference proteome</keyword>
<keyword evidence="1" id="KW-0812">Transmembrane</keyword>
<organism evidence="3 4">
    <name type="scientific">Dorea phocaeensis</name>
    <dbReference type="NCBI Taxonomy" id="2040291"/>
    <lineage>
        <taxon>Bacteria</taxon>
        <taxon>Bacillati</taxon>
        <taxon>Bacillota</taxon>
        <taxon>Clostridia</taxon>
        <taxon>Lachnospirales</taxon>
        <taxon>Lachnospiraceae</taxon>
        <taxon>Dorea</taxon>
    </lineage>
</organism>
<evidence type="ECO:0000313" key="4">
    <source>
        <dbReference type="Proteomes" id="UP000528555"/>
    </source>
</evidence>
<name>A0A850HIL8_9FIRM</name>
<accession>A0A850HIL8</accession>
<sequence>MGMEGTVKAAGKMIRKNLFSSFHKGKFTYTCKEVPRSARKRVKKSFFHTISGKILSVGLIACVVSSTLIGIDYKLSKQTENEIQEPYTMSAQIEEKYIESSGTSMRVRGTLTNNTEEDWTDIDLIFQLVDSEQEPVEVAGMVPDLRADLSELSAGETKEFVTAWFPAVLESDFDKVKGYHIEKFEYSSEEK</sequence>
<evidence type="ECO:0000313" key="5">
    <source>
        <dbReference type="Proteomes" id="UP000701680"/>
    </source>
</evidence>